<proteinExistence type="predicted"/>
<dbReference type="PANTHER" id="PTHR46836">
    <property type="entry name" value="AFADIN"/>
    <property type="match status" value="1"/>
</dbReference>
<accession>A0AAQ3QHA6</accession>
<evidence type="ECO:0000259" key="2">
    <source>
        <dbReference type="Pfam" id="PF14309"/>
    </source>
</evidence>
<dbReference type="EMBL" id="CP136894">
    <property type="protein sequence ID" value="WOL09253.1"/>
    <property type="molecule type" value="Genomic_DNA"/>
</dbReference>
<dbReference type="PANTHER" id="PTHR46836:SF8">
    <property type="entry name" value="AFADIN"/>
    <property type="match status" value="1"/>
</dbReference>
<protein>
    <recommendedName>
        <fullName evidence="2">DUF4378 domain-containing protein</fullName>
    </recommendedName>
</protein>
<dbReference type="Pfam" id="PF14309">
    <property type="entry name" value="DUF4378"/>
    <property type="match status" value="1"/>
</dbReference>
<dbReference type="InterPro" id="IPR025486">
    <property type="entry name" value="DUF4378"/>
</dbReference>
<name>A0AAQ3QHA6_9LILI</name>
<feature type="domain" description="DUF4378" evidence="2">
    <location>
        <begin position="607"/>
        <end position="756"/>
    </location>
</feature>
<evidence type="ECO:0000313" key="4">
    <source>
        <dbReference type="Proteomes" id="UP001327560"/>
    </source>
</evidence>
<evidence type="ECO:0000313" key="3">
    <source>
        <dbReference type="EMBL" id="WOL09253.1"/>
    </source>
</evidence>
<keyword evidence="4" id="KW-1185">Reference proteome</keyword>
<reference evidence="3 4" key="1">
    <citation type="submission" date="2023-10" db="EMBL/GenBank/DDBJ databases">
        <title>Chromosome-scale genome assembly provides insights into flower coloration mechanisms of Canna indica.</title>
        <authorList>
            <person name="Li C."/>
        </authorList>
    </citation>
    <scope>NUCLEOTIDE SEQUENCE [LARGE SCALE GENOMIC DNA]</scope>
    <source>
        <tissue evidence="3">Flower</tissue>
    </source>
</reference>
<evidence type="ECO:0000256" key="1">
    <source>
        <dbReference type="SAM" id="MobiDB-lite"/>
    </source>
</evidence>
<dbReference type="AlphaFoldDB" id="A0AAQ3QHA6"/>
<dbReference type="Proteomes" id="UP001327560">
    <property type="component" value="Chromosome 5"/>
</dbReference>
<sequence>MDGAWFHPQQSFQSSGWRPRKKAYRVGGGASSRSIAAPSLKLGYEHLIEQRNNLNVESDSTSSNGYQREESFQSSNKHTSGVLVSMQMDESISTVEKLGHSSPSVIEKLMGLDDLHSPGLISKQQMAVHSRGSTNAKGNTRPINKAFPRNKFVNDIDESLHITEESRSSLGEQVKKDHLVKVYKEPKHLLTKDVNWLKSPRHGRCIVTKFKSLGTKYETSEIHHKYERMTEKKGSINSVSRTSCVFSHGHKENINFSFVRLPYAGKNNPSTHPSQVVSLKQNLKMDDKMGSSILFPKQSQNFQLSNRIEATRCRFLQYLEKERDQRSLSNNVKDVAKTRRSREITRTVKKVKKQSFIVDNKRGLGHIRYSKCEVGDGHFYPFKDTVPSGDKDYFHGGKFSKSGSMHDRKNLQSLKFDREEDKLPPKEMLVSEEDLCKESYGKPSEVNLPHFPVAAVADSSSLDDMFFVSNCMDTDTILINKNLAEEVTTYAVSTQNEDISYNYQKETSFDHLFSYFPTLVDRTKGQPLSSPNIEQDVLLSPIYVDEFPSMEDSSELCFRALVAKPNSEDTCEDYLEALNIPNANNDSLQPLQQNKDVKDCRDEEAREISYLLDILSEYGNLGAKKRKLFDASHIFECGIGTGVFEKLEKKYAKFASWSSSERKLLFDLVNSTLFENLAPCIYLQPWVNSTRKLEPMLCSEGIAKRAWQILNKKLKELHVGNAERKVLDLKWLDLGDDLYEIGRMLQEELLEELVSEFISGT</sequence>
<organism evidence="3 4">
    <name type="scientific">Canna indica</name>
    <name type="common">Indian-shot</name>
    <dbReference type="NCBI Taxonomy" id="4628"/>
    <lineage>
        <taxon>Eukaryota</taxon>
        <taxon>Viridiplantae</taxon>
        <taxon>Streptophyta</taxon>
        <taxon>Embryophyta</taxon>
        <taxon>Tracheophyta</taxon>
        <taxon>Spermatophyta</taxon>
        <taxon>Magnoliopsida</taxon>
        <taxon>Liliopsida</taxon>
        <taxon>Zingiberales</taxon>
        <taxon>Cannaceae</taxon>
        <taxon>Canna</taxon>
    </lineage>
</organism>
<feature type="region of interest" description="Disordered" evidence="1">
    <location>
        <begin position="53"/>
        <end position="78"/>
    </location>
</feature>
<feature type="region of interest" description="Disordered" evidence="1">
    <location>
        <begin position="1"/>
        <end position="31"/>
    </location>
</feature>
<gene>
    <name evidence="3" type="ORF">Cni_G18006</name>
</gene>